<name>A0ABW7CXP2_9GAMM</name>
<evidence type="ECO:0000313" key="2">
    <source>
        <dbReference type="Proteomes" id="UP001605261"/>
    </source>
</evidence>
<comment type="caution">
    <text evidence="1">The sequence shown here is derived from an EMBL/GenBank/DDBJ whole genome shotgun (WGS) entry which is preliminary data.</text>
</comment>
<reference evidence="1 2" key="1">
    <citation type="submission" date="2024-09" db="EMBL/GenBank/DDBJ databases">
        <authorList>
            <consortium name="All-Russian atlas of soil microorganisms"/>
            <consortium name="as a basis for the search for new antimicrobial producers and enzymes with unique properties"/>
            <person name="Sokolova E.A."/>
            <person name="Voronina E.N."/>
        </authorList>
    </citation>
    <scope>NUCLEOTIDE SEQUENCE [LARGE SCALE GENOMIC DNA]</scope>
    <source>
        <strain evidence="1 2">AF-22b-331.1</strain>
    </source>
</reference>
<dbReference type="RefSeq" id="WP_394162446.1">
    <property type="nucleotide sequence ID" value="NZ_JBHGCJ010000004.1"/>
</dbReference>
<organism evidence="1 2">
    <name type="scientific">Stenotrophomonas nematodicola</name>
    <dbReference type="NCBI Taxonomy" id="2656746"/>
    <lineage>
        <taxon>Bacteria</taxon>
        <taxon>Pseudomonadati</taxon>
        <taxon>Pseudomonadota</taxon>
        <taxon>Gammaproteobacteria</taxon>
        <taxon>Lysobacterales</taxon>
        <taxon>Lysobacteraceae</taxon>
        <taxon>Stenotrophomonas</taxon>
    </lineage>
</organism>
<accession>A0ABW7CXP2</accession>
<protein>
    <submittedName>
        <fullName evidence="1">Uncharacterized protein</fullName>
    </submittedName>
</protein>
<proteinExistence type="predicted"/>
<keyword evidence="2" id="KW-1185">Reference proteome</keyword>
<gene>
    <name evidence="1" type="ORF">ACEU0G_002950</name>
</gene>
<dbReference type="Proteomes" id="UP001605261">
    <property type="component" value="Unassembled WGS sequence"/>
</dbReference>
<dbReference type="EMBL" id="JBHGCJ010000004">
    <property type="protein sequence ID" value="MFG6108951.1"/>
    <property type="molecule type" value="Genomic_DNA"/>
</dbReference>
<evidence type="ECO:0000313" key="1">
    <source>
        <dbReference type="EMBL" id="MFG6108951.1"/>
    </source>
</evidence>
<sequence>MLKELYARYRDPSAAIDLLARCRAQVVRWRWANESMGSQTPFSQEHHGGPATRWIADAKAKPQVHVQHGLDAHDRVLIECWPNGRTMAWLHAPGVRHGLGFDADGDINAAWAHREQDGRLLALDLVDAARGFNQTYHWQGGQLQRVVIENWSSDQPTWWCQNLYAYDDAGQLDTIVLEYLEYLEYLEADGRPSGQRRLEYQRPRPGETLATLGAEVERLLIEAIAVQLPRIPRTEPLYCLLLCFTDEDPTAAWPPFLVWGRQSYRDAVLARGEDVRYYLWAPDEIRHAQGDADEHWFDLPALTEACQRHGQYMALRQSPVSARRVLKQVAAWLDAPERRALLHTTEDFVVAVADNSGNLDPLPGMRRAIGPERWARLKSRGYV</sequence>